<keyword evidence="9" id="KW-0378">Hydrolase</keyword>
<evidence type="ECO:0000259" key="17">
    <source>
        <dbReference type="SMART" id="SM00382"/>
    </source>
</evidence>
<evidence type="ECO:0000256" key="2">
    <source>
        <dbReference type="ARBA" id="ARBA00004370"/>
    </source>
</evidence>
<keyword evidence="5" id="KW-0645">Protease</keyword>
<keyword evidence="4" id="KW-1003">Cell membrane</keyword>
<evidence type="ECO:0000256" key="8">
    <source>
        <dbReference type="ARBA" id="ARBA00022741"/>
    </source>
</evidence>
<dbReference type="Pfam" id="PF17862">
    <property type="entry name" value="AAA_lid_3"/>
    <property type="match status" value="1"/>
</dbReference>
<dbReference type="PANTHER" id="PTHR23076">
    <property type="entry name" value="METALLOPROTEASE M41 FTSH"/>
    <property type="match status" value="1"/>
</dbReference>
<evidence type="ECO:0000256" key="13">
    <source>
        <dbReference type="ARBA" id="ARBA00023049"/>
    </source>
</evidence>
<dbReference type="InterPro" id="IPR011546">
    <property type="entry name" value="Pept_M41_FtsH_extracell"/>
</dbReference>
<evidence type="ECO:0000256" key="1">
    <source>
        <dbReference type="ARBA" id="ARBA00001947"/>
    </source>
</evidence>
<evidence type="ECO:0000256" key="4">
    <source>
        <dbReference type="ARBA" id="ARBA00022475"/>
    </source>
</evidence>
<evidence type="ECO:0000256" key="9">
    <source>
        <dbReference type="ARBA" id="ARBA00022801"/>
    </source>
</evidence>
<comment type="similarity">
    <text evidence="3">In the C-terminal section; belongs to the peptidase M41 family.</text>
</comment>
<gene>
    <name evidence="18" type="primary">ftsH_1</name>
    <name evidence="18" type="ORF">bsdE14_06110</name>
</gene>
<feature type="domain" description="AAA+ ATPase" evidence="17">
    <location>
        <begin position="182"/>
        <end position="321"/>
    </location>
</feature>
<evidence type="ECO:0000256" key="12">
    <source>
        <dbReference type="ARBA" id="ARBA00022989"/>
    </source>
</evidence>
<evidence type="ECO:0000256" key="16">
    <source>
        <dbReference type="SAM" id="Phobius"/>
    </source>
</evidence>
<comment type="subcellular location">
    <subcellularLocation>
        <location evidence="2">Membrane</location>
    </subcellularLocation>
</comment>
<evidence type="ECO:0000256" key="7">
    <source>
        <dbReference type="ARBA" id="ARBA00022723"/>
    </source>
</evidence>
<accession>A0ABQ5N1Z3</accession>
<protein>
    <submittedName>
        <fullName evidence="18">ATP-dependent zinc metalloprotease FtsH</fullName>
    </submittedName>
</protein>
<feature type="transmembrane region" description="Helical" evidence="16">
    <location>
        <begin position="99"/>
        <end position="121"/>
    </location>
</feature>
<evidence type="ECO:0000256" key="5">
    <source>
        <dbReference type="ARBA" id="ARBA00022670"/>
    </source>
</evidence>
<dbReference type="CDD" id="cd19501">
    <property type="entry name" value="RecA-like_FtsH"/>
    <property type="match status" value="1"/>
</dbReference>
<sequence length="588" mass="64966">MKKLKSKYLAIPIIIGVLSLVLLVIGNIAFQDKDYKLYVDFQSDVAAKKVSTVYVTNSPKIRVKLKDGKSYDTDNPRTDKFKEELLNKGIKVSEQSPTYLYEVIPAAMLSFSIVTIAILLMRSSKVASKGLRGVDSLDATAVDNVPFTFNDVAGNEEAKESVKDLVDFLKNPDKFTSYGARMPKGIILYGDPGTGKTLLAKAVAGEANVPFYAMSGSDFVQVYVGVGASRIRQLFKKARSHGKAVIFIDEIDAIGKKRDNSTAGGSEEKDQTLNALLTEMSGFNEKEGIIVMAATNRLDMLDSALLRPGRFDRHIEITLPDIAAREKILVLHLKNKPVGEINIKEWAQKTSYFSGAKIESLVNEAAILACKEDSGSIEDRHMDKAFSIVLAGHEKINRDHIKDKDKQITAYHESGHALLSLKVLPMDKLSKVTIIPSTKGAGGYTLSIPEDSLYQNKDYLKRRIMVLLAGRAAEEITFGPESITTGAYNDFQHTTKMIYNMVTQYGMGNTLGLLNLSELSSSVNVNHEAIIEECKDTIDSLYSEVRSILTENKELLERMTSALIEKETLFYEDIIELTADNNSVVQVS</sequence>
<dbReference type="Gene3D" id="3.40.50.300">
    <property type="entry name" value="P-loop containing nucleotide triphosphate hydrolases"/>
    <property type="match status" value="1"/>
</dbReference>
<keyword evidence="10" id="KW-0862">Zinc</keyword>
<dbReference type="Pfam" id="PF00004">
    <property type="entry name" value="AAA"/>
    <property type="match status" value="1"/>
</dbReference>
<evidence type="ECO:0000256" key="14">
    <source>
        <dbReference type="ARBA" id="ARBA00023136"/>
    </source>
</evidence>
<dbReference type="SUPFAM" id="SSF140990">
    <property type="entry name" value="FtsH protease domain-like"/>
    <property type="match status" value="1"/>
</dbReference>
<evidence type="ECO:0000313" key="18">
    <source>
        <dbReference type="EMBL" id="GLC29201.1"/>
    </source>
</evidence>
<keyword evidence="13 18" id="KW-0482">Metalloprotease</keyword>
<comment type="cofactor">
    <cofactor evidence="1">
        <name>Zn(2+)</name>
        <dbReference type="ChEBI" id="CHEBI:29105"/>
    </cofactor>
</comment>
<evidence type="ECO:0000256" key="10">
    <source>
        <dbReference type="ARBA" id="ARBA00022833"/>
    </source>
</evidence>
<name>A0ABQ5N1Z3_9CLOT</name>
<dbReference type="InterPro" id="IPR037219">
    <property type="entry name" value="Peptidase_M41-like"/>
</dbReference>
<keyword evidence="19" id="KW-1185">Reference proteome</keyword>
<feature type="transmembrane region" description="Helical" evidence="16">
    <location>
        <begin position="9"/>
        <end position="30"/>
    </location>
</feature>
<dbReference type="SUPFAM" id="SSF52540">
    <property type="entry name" value="P-loop containing nucleoside triphosphate hydrolases"/>
    <property type="match status" value="1"/>
</dbReference>
<evidence type="ECO:0000256" key="3">
    <source>
        <dbReference type="ARBA" id="ARBA00010044"/>
    </source>
</evidence>
<proteinExistence type="inferred from homology"/>
<comment type="caution">
    <text evidence="18">The sequence shown here is derived from an EMBL/GenBank/DDBJ whole genome shotgun (WGS) entry which is preliminary data.</text>
</comment>
<dbReference type="InterPro" id="IPR003960">
    <property type="entry name" value="ATPase_AAA_CS"/>
</dbReference>
<keyword evidence="11 15" id="KW-0067">ATP-binding</keyword>
<keyword evidence="14 16" id="KW-0472">Membrane</keyword>
<dbReference type="Pfam" id="PF01434">
    <property type="entry name" value="Peptidase_M41"/>
    <property type="match status" value="1"/>
</dbReference>
<dbReference type="RefSeq" id="WP_264848489.1">
    <property type="nucleotide sequence ID" value="NZ_BRXR01000001.1"/>
</dbReference>
<dbReference type="EMBL" id="BRXR01000001">
    <property type="protein sequence ID" value="GLC29201.1"/>
    <property type="molecule type" value="Genomic_DNA"/>
</dbReference>
<dbReference type="InterPro" id="IPR003959">
    <property type="entry name" value="ATPase_AAA_core"/>
</dbReference>
<keyword evidence="6 16" id="KW-0812">Transmembrane</keyword>
<dbReference type="Gene3D" id="1.20.58.760">
    <property type="entry name" value="Peptidase M41"/>
    <property type="match status" value="1"/>
</dbReference>
<evidence type="ECO:0000256" key="6">
    <source>
        <dbReference type="ARBA" id="ARBA00022692"/>
    </source>
</evidence>
<evidence type="ECO:0000256" key="15">
    <source>
        <dbReference type="RuleBase" id="RU003651"/>
    </source>
</evidence>
<comment type="similarity">
    <text evidence="15">Belongs to the AAA ATPase family.</text>
</comment>
<keyword evidence="12 16" id="KW-1133">Transmembrane helix</keyword>
<dbReference type="PANTHER" id="PTHR23076:SF97">
    <property type="entry name" value="ATP-DEPENDENT ZINC METALLOPROTEASE YME1L1"/>
    <property type="match status" value="1"/>
</dbReference>
<dbReference type="InterPro" id="IPR003593">
    <property type="entry name" value="AAA+_ATPase"/>
</dbReference>
<keyword evidence="7" id="KW-0479">Metal-binding</keyword>
<dbReference type="Gene3D" id="1.10.8.60">
    <property type="match status" value="1"/>
</dbReference>
<organism evidence="18 19">
    <name type="scientific">Clostridium omnivorum</name>
    <dbReference type="NCBI Taxonomy" id="1604902"/>
    <lineage>
        <taxon>Bacteria</taxon>
        <taxon>Bacillati</taxon>
        <taxon>Bacillota</taxon>
        <taxon>Clostridia</taxon>
        <taxon>Eubacteriales</taxon>
        <taxon>Clostridiaceae</taxon>
        <taxon>Clostridium</taxon>
    </lineage>
</organism>
<dbReference type="SMART" id="SM00382">
    <property type="entry name" value="AAA"/>
    <property type="match status" value="1"/>
</dbReference>
<dbReference type="Gene3D" id="3.30.720.210">
    <property type="match status" value="1"/>
</dbReference>
<evidence type="ECO:0000313" key="19">
    <source>
        <dbReference type="Proteomes" id="UP001208567"/>
    </source>
</evidence>
<dbReference type="GO" id="GO:0008237">
    <property type="term" value="F:metallopeptidase activity"/>
    <property type="evidence" value="ECO:0007669"/>
    <property type="project" value="UniProtKB-KW"/>
</dbReference>
<dbReference type="Proteomes" id="UP001208567">
    <property type="component" value="Unassembled WGS sequence"/>
</dbReference>
<reference evidence="18 19" key="1">
    <citation type="journal article" date="2024" name="Int. J. Syst. Evol. Microbiol.">
        <title>Clostridium omnivorum sp. nov., isolated from anoxic soil under the treatment of reductive soil disinfestation.</title>
        <authorList>
            <person name="Ueki A."/>
            <person name="Tonouchi A."/>
            <person name="Kaku N."/>
            <person name="Honma S."/>
            <person name="Ueki K."/>
        </authorList>
    </citation>
    <scope>NUCLEOTIDE SEQUENCE [LARGE SCALE GENOMIC DNA]</scope>
    <source>
        <strain evidence="18 19">E14</strain>
    </source>
</reference>
<dbReference type="InterPro" id="IPR041569">
    <property type="entry name" value="AAA_lid_3"/>
</dbReference>
<dbReference type="InterPro" id="IPR027417">
    <property type="entry name" value="P-loop_NTPase"/>
</dbReference>
<dbReference type="PROSITE" id="PS00674">
    <property type="entry name" value="AAA"/>
    <property type="match status" value="1"/>
</dbReference>
<evidence type="ECO:0000256" key="11">
    <source>
        <dbReference type="ARBA" id="ARBA00022840"/>
    </source>
</evidence>
<keyword evidence="8 15" id="KW-0547">Nucleotide-binding</keyword>
<dbReference type="Pfam" id="PF06480">
    <property type="entry name" value="FtsH_ext"/>
    <property type="match status" value="1"/>
</dbReference>
<dbReference type="InterPro" id="IPR000642">
    <property type="entry name" value="Peptidase_M41"/>
</dbReference>